<dbReference type="Pfam" id="PF01395">
    <property type="entry name" value="PBP_GOBP"/>
    <property type="match status" value="1"/>
</dbReference>
<feature type="signal peptide" evidence="1">
    <location>
        <begin position="1"/>
        <end position="20"/>
    </location>
</feature>
<dbReference type="SUPFAM" id="SSF47565">
    <property type="entry name" value="Insect pheromone/odorant-binding proteins"/>
    <property type="match status" value="1"/>
</dbReference>
<dbReference type="EMBL" id="GEDC01000402">
    <property type="protein sequence ID" value="JAS36896.1"/>
    <property type="molecule type" value="Transcribed_RNA"/>
</dbReference>
<keyword evidence="1" id="KW-0732">Signal</keyword>
<dbReference type="AlphaFoldDB" id="A0A1B6C189"/>
<reference evidence="2" key="1">
    <citation type="submission" date="2015-12" db="EMBL/GenBank/DDBJ databases">
        <title>De novo transcriptome assembly of four potential Pierce s Disease insect vectors from Arizona vineyards.</title>
        <authorList>
            <person name="Tassone E.E."/>
        </authorList>
    </citation>
    <scope>NUCLEOTIDE SEQUENCE</scope>
</reference>
<evidence type="ECO:0000313" key="2">
    <source>
        <dbReference type="EMBL" id="JAS07282.1"/>
    </source>
</evidence>
<dbReference type="PANTHER" id="PTHR21364">
    <property type="entry name" value="GENERAL ODORANT-BINDING PROTEIN 19A"/>
    <property type="match status" value="1"/>
</dbReference>
<dbReference type="InterPro" id="IPR006170">
    <property type="entry name" value="PBP/GOBP"/>
</dbReference>
<name>A0A1B6C189_9HEMI</name>
<dbReference type="Gene3D" id="1.10.238.20">
    <property type="entry name" value="Pheromone/general odorant binding protein domain"/>
    <property type="match status" value="1"/>
</dbReference>
<gene>
    <name evidence="3" type="ORF">g.3114</name>
    <name evidence="2" type="ORF">g.3115</name>
</gene>
<evidence type="ECO:0000313" key="3">
    <source>
        <dbReference type="EMBL" id="JAS36896.1"/>
    </source>
</evidence>
<organism evidence="2">
    <name type="scientific">Clastoptera arizonana</name>
    <name type="common">Arizona spittle bug</name>
    <dbReference type="NCBI Taxonomy" id="38151"/>
    <lineage>
        <taxon>Eukaryota</taxon>
        <taxon>Metazoa</taxon>
        <taxon>Ecdysozoa</taxon>
        <taxon>Arthropoda</taxon>
        <taxon>Hexapoda</taxon>
        <taxon>Insecta</taxon>
        <taxon>Pterygota</taxon>
        <taxon>Neoptera</taxon>
        <taxon>Paraneoptera</taxon>
        <taxon>Hemiptera</taxon>
        <taxon>Auchenorrhyncha</taxon>
        <taxon>Cercopoidea</taxon>
        <taxon>Clastopteridae</taxon>
        <taxon>Clastoptera</taxon>
    </lineage>
</organism>
<dbReference type="PANTHER" id="PTHR21364:SF2">
    <property type="entry name" value="GENERAL ODORANT-BINDING PROTEIN 19A"/>
    <property type="match status" value="1"/>
</dbReference>
<dbReference type="CDD" id="cd23992">
    <property type="entry name" value="PBP_GOBP"/>
    <property type="match status" value="1"/>
</dbReference>
<proteinExistence type="predicted"/>
<dbReference type="SMART" id="SM00708">
    <property type="entry name" value="PhBP"/>
    <property type="match status" value="1"/>
</dbReference>
<sequence length="139" mass="15391">MFGAGLTICFAVLVVSCTSSKLFETDDMKKILVACAGKEKLNKDEIDMILNHQVPETAKCFASCVMQQSELMDKNGEIDLTALEGMVENIFKDDEEKKQKIMDGAKKCKPEVDAVKTSDSCDKGHLALQCMKKNTDFLN</sequence>
<dbReference type="EMBL" id="GEDC01030016">
    <property type="protein sequence ID" value="JAS07282.1"/>
    <property type="molecule type" value="Transcribed_RNA"/>
</dbReference>
<accession>A0A1B6C189</accession>
<feature type="chain" id="PRO_5008580028" evidence="1">
    <location>
        <begin position="21"/>
        <end position="139"/>
    </location>
</feature>
<dbReference type="GO" id="GO:0005549">
    <property type="term" value="F:odorant binding"/>
    <property type="evidence" value="ECO:0007669"/>
    <property type="project" value="InterPro"/>
</dbReference>
<evidence type="ECO:0000256" key="1">
    <source>
        <dbReference type="SAM" id="SignalP"/>
    </source>
</evidence>
<protein>
    <submittedName>
        <fullName evidence="2">Uncharacterized protein</fullName>
    </submittedName>
</protein>
<dbReference type="InterPro" id="IPR036728">
    <property type="entry name" value="PBP_GOBP_sf"/>
</dbReference>